<dbReference type="Proteomes" id="UP001595557">
    <property type="component" value="Unassembled WGS sequence"/>
</dbReference>
<name>A0ABV7IDD2_9RHOB</name>
<dbReference type="InterPro" id="IPR015947">
    <property type="entry name" value="PUA-like_sf"/>
</dbReference>
<feature type="domain" description="ATP-sulfurylase PUA-like" evidence="2">
    <location>
        <begin position="4"/>
        <end position="114"/>
    </location>
</feature>
<evidence type="ECO:0000313" key="3">
    <source>
        <dbReference type="EMBL" id="MFC3168609.1"/>
    </source>
</evidence>
<sequence>MTQSHHQPVRELYVSPDAAGALLAEAARLPAWSLDGRQAGELGLLMNGGLAPLRGYMTEADHRAVEQGAFAPWPVPLALQVSADFADRVQPGDDIALRDRGGAVLAVMSVTDRWGDPALLGGKVKGLRRPTGGMTPNDLRAMFRQRGIDRVLAIQPGHAVQVAPAARLAQRLGAALLIQALPGVAIDPPAGAILAPLPVPPPQGPGAVLWQGLVARNHGATHLVPDGDPEARDLYRRHQDDIGVQMAIPDGMA</sequence>
<dbReference type="SUPFAM" id="SSF52374">
    <property type="entry name" value="Nucleotidylyl transferase"/>
    <property type="match status" value="1"/>
</dbReference>
<evidence type="ECO:0000259" key="2">
    <source>
        <dbReference type="Pfam" id="PF14306"/>
    </source>
</evidence>
<dbReference type="EMBL" id="JBHRTE010000043">
    <property type="protein sequence ID" value="MFC3168609.1"/>
    <property type="molecule type" value="Genomic_DNA"/>
</dbReference>
<gene>
    <name evidence="3" type="ORF">ACFOD7_11155</name>
</gene>
<dbReference type="PANTHER" id="PTHR42700:SF1">
    <property type="entry name" value="SULFATE ADENYLYLTRANSFERASE"/>
    <property type="match status" value="1"/>
</dbReference>
<proteinExistence type="predicted"/>
<reference evidence="4" key="1">
    <citation type="journal article" date="2019" name="Int. J. Syst. Evol. Microbiol.">
        <title>The Global Catalogue of Microorganisms (GCM) 10K type strain sequencing project: providing services to taxonomists for standard genome sequencing and annotation.</title>
        <authorList>
            <consortium name="The Broad Institute Genomics Platform"/>
            <consortium name="The Broad Institute Genome Sequencing Center for Infectious Disease"/>
            <person name="Wu L."/>
            <person name="Ma J."/>
        </authorList>
    </citation>
    <scope>NUCLEOTIDE SEQUENCE [LARGE SCALE GENOMIC DNA]</scope>
    <source>
        <strain evidence="4">KCTC 52239</strain>
    </source>
</reference>
<keyword evidence="4" id="KW-1185">Reference proteome</keyword>
<organism evidence="3 4">
    <name type="scientific">Paracoccus fontiphilus</name>
    <dbReference type="NCBI Taxonomy" id="1815556"/>
    <lineage>
        <taxon>Bacteria</taxon>
        <taxon>Pseudomonadati</taxon>
        <taxon>Pseudomonadota</taxon>
        <taxon>Alphaproteobacteria</taxon>
        <taxon>Rhodobacterales</taxon>
        <taxon>Paracoccaceae</taxon>
        <taxon>Paracoccus</taxon>
    </lineage>
</organism>
<dbReference type="Gene3D" id="3.10.400.10">
    <property type="entry name" value="Sulfate adenylyltransferase"/>
    <property type="match status" value="1"/>
</dbReference>
<dbReference type="RefSeq" id="WP_207465448.1">
    <property type="nucleotide sequence ID" value="NZ_JAFNAW010000004.1"/>
</dbReference>
<accession>A0ABV7IDD2</accession>
<evidence type="ECO:0000256" key="1">
    <source>
        <dbReference type="ARBA" id="ARBA00022679"/>
    </source>
</evidence>
<comment type="caution">
    <text evidence="3">The sequence shown here is derived from an EMBL/GenBank/DDBJ whole genome shotgun (WGS) entry which is preliminary data.</text>
</comment>
<dbReference type="PANTHER" id="PTHR42700">
    <property type="entry name" value="SULFATE ADENYLYLTRANSFERASE"/>
    <property type="match status" value="1"/>
</dbReference>
<dbReference type="InterPro" id="IPR025980">
    <property type="entry name" value="ATP-Sase_PUA-like_dom"/>
</dbReference>
<dbReference type="InterPro" id="IPR050512">
    <property type="entry name" value="Sulf_AdTrans/APS_kinase"/>
</dbReference>
<protein>
    <submittedName>
        <fullName evidence="3">Transcription antiterminator BlgG</fullName>
    </submittedName>
</protein>
<dbReference type="SUPFAM" id="SSF88697">
    <property type="entry name" value="PUA domain-like"/>
    <property type="match status" value="1"/>
</dbReference>
<keyword evidence="1" id="KW-0808">Transferase</keyword>
<evidence type="ECO:0000313" key="4">
    <source>
        <dbReference type="Proteomes" id="UP001595557"/>
    </source>
</evidence>
<dbReference type="Pfam" id="PF14306">
    <property type="entry name" value="PUA_2"/>
    <property type="match status" value="1"/>
</dbReference>